<reference evidence="2" key="1">
    <citation type="journal article" date="2022" name="bioRxiv">
        <title>Sequencing and chromosome-scale assembly of the giantPleurodeles waltlgenome.</title>
        <authorList>
            <person name="Brown T."/>
            <person name="Elewa A."/>
            <person name="Iarovenko S."/>
            <person name="Subramanian E."/>
            <person name="Araus A.J."/>
            <person name="Petzold A."/>
            <person name="Susuki M."/>
            <person name="Suzuki K.-i.T."/>
            <person name="Hayashi T."/>
            <person name="Toyoda A."/>
            <person name="Oliveira C."/>
            <person name="Osipova E."/>
            <person name="Leigh N.D."/>
            <person name="Simon A."/>
            <person name="Yun M.H."/>
        </authorList>
    </citation>
    <scope>NUCLEOTIDE SEQUENCE</scope>
    <source>
        <strain evidence="2">20211129_DDA</strain>
        <tissue evidence="2">Liver</tissue>
    </source>
</reference>
<organism evidence="2 3">
    <name type="scientific">Pleurodeles waltl</name>
    <name type="common">Iberian ribbed newt</name>
    <dbReference type="NCBI Taxonomy" id="8319"/>
    <lineage>
        <taxon>Eukaryota</taxon>
        <taxon>Metazoa</taxon>
        <taxon>Chordata</taxon>
        <taxon>Craniata</taxon>
        <taxon>Vertebrata</taxon>
        <taxon>Euteleostomi</taxon>
        <taxon>Amphibia</taxon>
        <taxon>Batrachia</taxon>
        <taxon>Caudata</taxon>
        <taxon>Salamandroidea</taxon>
        <taxon>Salamandridae</taxon>
        <taxon>Pleurodelinae</taxon>
        <taxon>Pleurodeles</taxon>
    </lineage>
</organism>
<gene>
    <name evidence="2" type="ORF">NDU88_011753</name>
</gene>
<proteinExistence type="predicted"/>
<feature type="region of interest" description="Disordered" evidence="1">
    <location>
        <begin position="29"/>
        <end position="53"/>
    </location>
</feature>
<keyword evidence="3" id="KW-1185">Reference proteome</keyword>
<accession>A0AAV7QY63</accession>
<name>A0AAV7QY63_PLEWA</name>
<dbReference type="Proteomes" id="UP001066276">
    <property type="component" value="Chromosome 6"/>
</dbReference>
<comment type="caution">
    <text evidence="2">The sequence shown here is derived from an EMBL/GenBank/DDBJ whole genome shotgun (WGS) entry which is preliminary data.</text>
</comment>
<evidence type="ECO:0000313" key="3">
    <source>
        <dbReference type="Proteomes" id="UP001066276"/>
    </source>
</evidence>
<dbReference type="AlphaFoldDB" id="A0AAV7QY63"/>
<sequence>MPVGTGRGAEIAIRLVGLVKPALGVSDFRQRHRGSEQLDASGTGTAQERPHWESTCAAEPLHLSPPSPTLSTQTEWAASIAAGELHSP</sequence>
<protein>
    <submittedName>
        <fullName evidence="2">Uncharacterized protein</fullName>
    </submittedName>
</protein>
<dbReference type="EMBL" id="JANPWB010000010">
    <property type="protein sequence ID" value="KAJ1145467.1"/>
    <property type="molecule type" value="Genomic_DNA"/>
</dbReference>
<evidence type="ECO:0000256" key="1">
    <source>
        <dbReference type="SAM" id="MobiDB-lite"/>
    </source>
</evidence>
<evidence type="ECO:0000313" key="2">
    <source>
        <dbReference type="EMBL" id="KAJ1145467.1"/>
    </source>
</evidence>